<protein>
    <submittedName>
        <fullName evidence="1">TPR repeat-containing protein</fullName>
    </submittedName>
</protein>
<dbReference type="Proteomes" id="UP000217507">
    <property type="component" value="Plasmid Plasmid3 dna"/>
</dbReference>
<reference evidence="1 2" key="1">
    <citation type="submission" date="2017-06" db="EMBL/GenBank/DDBJ databases">
        <title>Genome sequencing of cyanobaciteial culture collection at National Institute for Environmental Studies (NIES).</title>
        <authorList>
            <person name="Hirose Y."/>
            <person name="Shimura Y."/>
            <person name="Fujisawa T."/>
            <person name="Nakamura Y."/>
            <person name="Kawachi M."/>
        </authorList>
    </citation>
    <scope>NUCLEOTIDE SEQUENCE [LARGE SCALE GENOMIC DNA]</scope>
    <source>
        <strain evidence="1 2">NIES-23</strain>
        <plasmid evidence="2">Plasmid Plasmid3 dna</plasmid>
    </source>
</reference>
<keyword evidence="1" id="KW-0614">Plasmid</keyword>
<name>A0A1Z4KW93_ANAVA</name>
<organism evidence="1 2">
    <name type="scientific">Trichormus variabilis NIES-23</name>
    <dbReference type="NCBI Taxonomy" id="1973479"/>
    <lineage>
        <taxon>Bacteria</taxon>
        <taxon>Bacillati</taxon>
        <taxon>Cyanobacteriota</taxon>
        <taxon>Cyanophyceae</taxon>
        <taxon>Nostocales</taxon>
        <taxon>Nostocaceae</taxon>
        <taxon>Trichormus</taxon>
    </lineage>
</organism>
<dbReference type="EMBL" id="AP018219">
    <property type="protein sequence ID" value="BAY73300.1"/>
    <property type="molecule type" value="Genomic_DNA"/>
</dbReference>
<evidence type="ECO:0000313" key="1">
    <source>
        <dbReference type="EMBL" id="BAY73300.1"/>
    </source>
</evidence>
<geneLocation type="plasmid" evidence="1">
    <name>plasmid3</name>
</geneLocation>
<gene>
    <name evidence="1" type="ORF">NIES23_61280</name>
</gene>
<evidence type="ECO:0000313" key="2">
    <source>
        <dbReference type="Proteomes" id="UP000217507"/>
    </source>
</evidence>
<dbReference type="AlphaFoldDB" id="A0A1Z4KW93"/>
<proteinExistence type="predicted"/>
<accession>A0A1Z4KW93</accession>
<sequence length="112" mass="12649">MVFIFRSIISYFKKIKYLFLSLLFTLIIVINHQGILASTPSLEIAQSLTQQGFLQLYNGQPETAFQTWQAAYRAYEQLNNEQGMNGSLINQSLALQALGSYVLARILSKPLS</sequence>